<keyword evidence="1" id="KW-0732">Signal</keyword>
<proteinExistence type="predicted"/>
<dbReference type="EMBL" id="GGFL01013577">
    <property type="protein sequence ID" value="MBW77755.1"/>
    <property type="molecule type" value="Transcribed_RNA"/>
</dbReference>
<feature type="chain" id="PRO_5014766509" evidence="1">
    <location>
        <begin position="31"/>
        <end position="88"/>
    </location>
</feature>
<feature type="signal peptide" evidence="1">
    <location>
        <begin position="1"/>
        <end position="30"/>
    </location>
</feature>
<reference evidence="2" key="1">
    <citation type="submission" date="2018-01" db="EMBL/GenBank/DDBJ databases">
        <title>An insight into the sialome of Amazonian anophelines.</title>
        <authorList>
            <person name="Ribeiro J.M."/>
            <person name="Scarpassa V."/>
            <person name="Calvo E."/>
        </authorList>
    </citation>
    <scope>NUCLEOTIDE SEQUENCE</scope>
</reference>
<sequence length="88" mass="9926">MVSKEGGRVGAVSLLMFWFVGSMAGARARARHSLPLEVKCSANDLPRIHTHTHRWLGLVWPPGRTDYSGFVDASRPRVILRSIWQQSR</sequence>
<evidence type="ECO:0000256" key="1">
    <source>
        <dbReference type="SAM" id="SignalP"/>
    </source>
</evidence>
<evidence type="ECO:0000313" key="2">
    <source>
        <dbReference type="EMBL" id="MBW77755.1"/>
    </source>
</evidence>
<accession>A0A2M4DJP1</accession>
<dbReference type="AlphaFoldDB" id="A0A2M4DJP1"/>
<protein>
    <submittedName>
        <fullName evidence="2">Putative secreted protein</fullName>
    </submittedName>
</protein>
<organism evidence="2">
    <name type="scientific">Anopheles darlingi</name>
    <name type="common">Mosquito</name>
    <dbReference type="NCBI Taxonomy" id="43151"/>
    <lineage>
        <taxon>Eukaryota</taxon>
        <taxon>Metazoa</taxon>
        <taxon>Ecdysozoa</taxon>
        <taxon>Arthropoda</taxon>
        <taxon>Hexapoda</taxon>
        <taxon>Insecta</taxon>
        <taxon>Pterygota</taxon>
        <taxon>Neoptera</taxon>
        <taxon>Endopterygota</taxon>
        <taxon>Diptera</taxon>
        <taxon>Nematocera</taxon>
        <taxon>Culicoidea</taxon>
        <taxon>Culicidae</taxon>
        <taxon>Anophelinae</taxon>
        <taxon>Anopheles</taxon>
    </lineage>
</organism>
<name>A0A2M4DJP1_ANODA</name>